<organism evidence="3">
    <name type="scientific">viral metagenome</name>
    <dbReference type="NCBI Taxonomy" id="1070528"/>
    <lineage>
        <taxon>unclassified sequences</taxon>
        <taxon>metagenomes</taxon>
        <taxon>organismal metagenomes</taxon>
    </lineage>
</organism>
<sequence length="138" mass="15350">MANLNKIFLLGNLTRDPQLSYLPSQMPVVDFGMAVNHKWTKDGQKHEEVCFVDCRAFGKLAENLNKYCKKGNPLLVEGRLTFDSWTSQDGSKKSKHRITVESFQFISSGNTDGTKVNDDVPETGGTDGKPPKKDGIPF</sequence>
<evidence type="ECO:0000256" key="1">
    <source>
        <dbReference type="ARBA" id="ARBA00023125"/>
    </source>
</evidence>
<dbReference type="CDD" id="cd04496">
    <property type="entry name" value="SSB_OBF"/>
    <property type="match status" value="1"/>
</dbReference>
<dbReference type="PROSITE" id="PS50935">
    <property type="entry name" value="SSB"/>
    <property type="match status" value="1"/>
</dbReference>
<dbReference type="InterPro" id="IPR000424">
    <property type="entry name" value="Primosome_PriB/ssb"/>
</dbReference>
<accession>A0A6H1ZNF6</accession>
<name>A0A6H1ZNF6_9ZZZZ</name>
<dbReference type="GO" id="GO:0009295">
    <property type="term" value="C:nucleoid"/>
    <property type="evidence" value="ECO:0007669"/>
    <property type="project" value="TreeGrafter"/>
</dbReference>
<dbReference type="InterPro" id="IPR012340">
    <property type="entry name" value="NA-bd_OB-fold"/>
</dbReference>
<protein>
    <submittedName>
        <fullName evidence="3">Putative single-stranded DNA-binding protein</fullName>
    </submittedName>
</protein>
<dbReference type="AlphaFoldDB" id="A0A6H1ZNF6"/>
<dbReference type="PANTHER" id="PTHR10302">
    <property type="entry name" value="SINGLE-STRANDED DNA-BINDING PROTEIN"/>
    <property type="match status" value="1"/>
</dbReference>
<dbReference type="EMBL" id="MT144113">
    <property type="protein sequence ID" value="QJA49009.1"/>
    <property type="molecule type" value="Genomic_DNA"/>
</dbReference>
<dbReference type="SUPFAM" id="SSF50249">
    <property type="entry name" value="Nucleic acid-binding proteins"/>
    <property type="match status" value="1"/>
</dbReference>
<dbReference type="NCBIfam" id="TIGR00621">
    <property type="entry name" value="ssb"/>
    <property type="match status" value="1"/>
</dbReference>
<dbReference type="HAMAP" id="MF_00984">
    <property type="entry name" value="SSB"/>
    <property type="match status" value="1"/>
</dbReference>
<gene>
    <name evidence="3" type="ORF">TM448A01214_0015</name>
    <name evidence="4" type="ORF">TM448B03016_0008</name>
</gene>
<dbReference type="PIRSF" id="PIRSF002070">
    <property type="entry name" value="SSB"/>
    <property type="match status" value="1"/>
</dbReference>
<dbReference type="InterPro" id="IPR011344">
    <property type="entry name" value="ssDNA-bd"/>
</dbReference>
<feature type="compositionally biased region" description="Basic and acidic residues" evidence="2">
    <location>
        <begin position="129"/>
        <end position="138"/>
    </location>
</feature>
<dbReference type="Gene3D" id="2.40.50.140">
    <property type="entry name" value="Nucleic acid-binding proteins"/>
    <property type="match status" value="1"/>
</dbReference>
<dbReference type="PANTHER" id="PTHR10302:SF27">
    <property type="entry name" value="SINGLE-STRANDED DNA-BINDING PROTEIN"/>
    <property type="match status" value="1"/>
</dbReference>
<evidence type="ECO:0000313" key="3">
    <source>
        <dbReference type="EMBL" id="QJA49009.1"/>
    </source>
</evidence>
<evidence type="ECO:0000313" key="4">
    <source>
        <dbReference type="EMBL" id="QJI02251.1"/>
    </source>
</evidence>
<dbReference type="Pfam" id="PF00436">
    <property type="entry name" value="SSB"/>
    <property type="match status" value="1"/>
</dbReference>
<reference evidence="3" key="1">
    <citation type="submission" date="2020-03" db="EMBL/GenBank/DDBJ databases">
        <title>The deep terrestrial virosphere.</title>
        <authorList>
            <person name="Holmfeldt K."/>
            <person name="Nilsson E."/>
            <person name="Simone D."/>
            <person name="Lopez-Fernandez M."/>
            <person name="Wu X."/>
            <person name="de Brujin I."/>
            <person name="Lundin D."/>
            <person name="Andersson A."/>
            <person name="Bertilsson S."/>
            <person name="Dopson M."/>
        </authorList>
    </citation>
    <scope>NUCLEOTIDE SEQUENCE</scope>
    <source>
        <strain evidence="3">TM448A01214</strain>
        <strain evidence="4">TM448B03016</strain>
    </source>
</reference>
<dbReference type="GO" id="GO:0006260">
    <property type="term" value="P:DNA replication"/>
    <property type="evidence" value="ECO:0007669"/>
    <property type="project" value="InterPro"/>
</dbReference>
<feature type="region of interest" description="Disordered" evidence="2">
    <location>
        <begin position="107"/>
        <end position="138"/>
    </location>
</feature>
<keyword evidence="1 3" id="KW-0238">DNA-binding</keyword>
<dbReference type="GO" id="GO:0003697">
    <property type="term" value="F:single-stranded DNA binding"/>
    <property type="evidence" value="ECO:0007669"/>
    <property type="project" value="InterPro"/>
</dbReference>
<proteinExistence type="inferred from homology"/>
<evidence type="ECO:0000256" key="2">
    <source>
        <dbReference type="SAM" id="MobiDB-lite"/>
    </source>
</evidence>
<dbReference type="EMBL" id="MT144986">
    <property type="protein sequence ID" value="QJI02251.1"/>
    <property type="molecule type" value="Genomic_DNA"/>
</dbReference>